<sequence length="116" mass="13842">MNTTLKFLNQTKNGCFTFCDSSKLFQITFNNLCFEFYEWELESFKSYISVLMQNKWDSPHADTFRSKKIPISVGNKYFVILVSEEELFELHVLLSFETKKIPILKVKDINYRFIEN</sequence>
<comment type="caution">
    <text evidence="1">The sequence shown here is derived from an EMBL/GenBank/DDBJ whole genome shotgun (WGS) entry which is preliminary data.</text>
</comment>
<evidence type="ECO:0000313" key="2">
    <source>
        <dbReference type="Proteomes" id="UP000237640"/>
    </source>
</evidence>
<reference evidence="1 2" key="1">
    <citation type="submission" date="2018-03" db="EMBL/GenBank/DDBJ databases">
        <title>Genomic Encyclopedia of Archaeal and Bacterial Type Strains, Phase II (KMG-II): from individual species to whole genera.</title>
        <authorList>
            <person name="Goeker M."/>
        </authorList>
    </citation>
    <scope>NUCLEOTIDE SEQUENCE [LARGE SCALE GENOMIC DNA]</scope>
    <source>
        <strain evidence="1 2">DSM 25027</strain>
    </source>
</reference>
<proteinExistence type="predicted"/>
<name>A0A2T0M9D8_9FLAO</name>
<dbReference type="AlphaFoldDB" id="A0A2T0M9D8"/>
<protein>
    <submittedName>
        <fullName evidence="1">Uncharacterized protein</fullName>
    </submittedName>
</protein>
<keyword evidence="2" id="KW-1185">Reference proteome</keyword>
<dbReference type="Pfam" id="PF20391">
    <property type="entry name" value="DUF6686"/>
    <property type="match status" value="1"/>
</dbReference>
<dbReference type="Proteomes" id="UP000237640">
    <property type="component" value="Unassembled WGS sequence"/>
</dbReference>
<dbReference type="EMBL" id="PVYX01000002">
    <property type="protein sequence ID" value="PRX54085.1"/>
    <property type="molecule type" value="Genomic_DNA"/>
</dbReference>
<organism evidence="1 2">
    <name type="scientific">Flagellimonas meridianipacifica</name>
    <dbReference type="NCBI Taxonomy" id="1080225"/>
    <lineage>
        <taxon>Bacteria</taxon>
        <taxon>Pseudomonadati</taxon>
        <taxon>Bacteroidota</taxon>
        <taxon>Flavobacteriia</taxon>
        <taxon>Flavobacteriales</taxon>
        <taxon>Flavobacteriaceae</taxon>
        <taxon>Flagellimonas</taxon>
    </lineage>
</organism>
<evidence type="ECO:0000313" key="1">
    <source>
        <dbReference type="EMBL" id="PRX54085.1"/>
    </source>
</evidence>
<dbReference type="OrthoDB" id="1145224at2"/>
<dbReference type="InterPro" id="IPR046508">
    <property type="entry name" value="DUF6686"/>
</dbReference>
<gene>
    <name evidence="1" type="ORF">CLV81_2481</name>
</gene>
<accession>A0A2T0M9D8</accession>
<dbReference type="RefSeq" id="WP_106145400.1">
    <property type="nucleotide sequence ID" value="NZ_PVYX01000002.1"/>
</dbReference>